<keyword evidence="7" id="KW-1185">Reference proteome</keyword>
<evidence type="ECO:0000256" key="3">
    <source>
        <dbReference type="ARBA" id="ARBA00022989"/>
    </source>
</evidence>
<dbReference type="Pfam" id="PF04479">
    <property type="entry name" value="RTA1"/>
    <property type="match status" value="1"/>
</dbReference>
<name>A0A1L9RNA0_ASPWE</name>
<dbReference type="AlphaFoldDB" id="A0A1L9RNA0"/>
<evidence type="ECO:0000256" key="2">
    <source>
        <dbReference type="ARBA" id="ARBA00022692"/>
    </source>
</evidence>
<dbReference type="PANTHER" id="PTHR31465:SF35">
    <property type="entry name" value="RTA1 DOMAIN PROTEIN-RELATED"/>
    <property type="match status" value="1"/>
</dbReference>
<feature type="transmembrane region" description="Helical" evidence="5">
    <location>
        <begin position="74"/>
        <end position="103"/>
    </location>
</feature>
<comment type="subcellular location">
    <subcellularLocation>
        <location evidence="1">Membrane</location>
        <topology evidence="1">Multi-pass membrane protein</topology>
    </subcellularLocation>
</comment>
<protein>
    <recommendedName>
        <fullName evidence="8">RTA1 like protein</fullName>
    </recommendedName>
</protein>
<proteinExistence type="predicted"/>
<accession>A0A1L9RNA0</accession>
<feature type="transmembrane region" description="Helical" evidence="5">
    <location>
        <begin position="44"/>
        <end position="62"/>
    </location>
</feature>
<evidence type="ECO:0000313" key="7">
    <source>
        <dbReference type="Proteomes" id="UP000184383"/>
    </source>
</evidence>
<evidence type="ECO:0000256" key="4">
    <source>
        <dbReference type="ARBA" id="ARBA00023136"/>
    </source>
</evidence>
<keyword evidence="3 5" id="KW-1133">Transmembrane helix</keyword>
<feature type="transmembrane region" description="Helical" evidence="5">
    <location>
        <begin position="124"/>
        <end position="145"/>
    </location>
</feature>
<evidence type="ECO:0000256" key="1">
    <source>
        <dbReference type="ARBA" id="ARBA00004141"/>
    </source>
</evidence>
<organism evidence="6 7">
    <name type="scientific">Aspergillus wentii DTO 134E9</name>
    <dbReference type="NCBI Taxonomy" id="1073089"/>
    <lineage>
        <taxon>Eukaryota</taxon>
        <taxon>Fungi</taxon>
        <taxon>Dikarya</taxon>
        <taxon>Ascomycota</taxon>
        <taxon>Pezizomycotina</taxon>
        <taxon>Eurotiomycetes</taxon>
        <taxon>Eurotiomycetidae</taxon>
        <taxon>Eurotiales</taxon>
        <taxon>Aspergillaceae</taxon>
        <taxon>Aspergillus</taxon>
        <taxon>Aspergillus subgen. Cremei</taxon>
    </lineage>
</organism>
<dbReference type="GeneID" id="63746373"/>
<sequence length="274" mass="31390">MNHLVSRSYQFWNYVPSIAAAVIFMLIFVVTTGLHSWKLYRTRTWFCIAFTIGGLFEIIGYIGRCMAHNDTTTLGPYIISSMFILLGPTLFAASIYMTLGRLIRWVRGEHLSIIKVSRLTKTFVWGDILSFVVQGNSSALSVMGYPQWAKVMIVGGLAIQLVSFSLFWVTAIIFARRLRRSPTVECRKPGFPWERYLYMLYAVSALILIRSIFRIVEEIMGNSGYPLKHEWTMYIFDSVPMSIVMVIFYIWYPSELNVARDTEGSIPLAHTDSV</sequence>
<dbReference type="STRING" id="1073089.A0A1L9RNA0"/>
<keyword evidence="4 5" id="KW-0472">Membrane</keyword>
<keyword evidence="2 5" id="KW-0812">Transmembrane</keyword>
<reference evidence="7" key="1">
    <citation type="journal article" date="2017" name="Genome Biol.">
        <title>Comparative genomics reveals high biological diversity and specific adaptations in the industrially and medically important fungal genus Aspergillus.</title>
        <authorList>
            <person name="de Vries R.P."/>
            <person name="Riley R."/>
            <person name="Wiebenga A."/>
            <person name="Aguilar-Osorio G."/>
            <person name="Amillis S."/>
            <person name="Uchima C.A."/>
            <person name="Anderluh G."/>
            <person name="Asadollahi M."/>
            <person name="Askin M."/>
            <person name="Barry K."/>
            <person name="Battaglia E."/>
            <person name="Bayram O."/>
            <person name="Benocci T."/>
            <person name="Braus-Stromeyer S.A."/>
            <person name="Caldana C."/>
            <person name="Canovas D."/>
            <person name="Cerqueira G.C."/>
            <person name="Chen F."/>
            <person name="Chen W."/>
            <person name="Choi C."/>
            <person name="Clum A."/>
            <person name="Dos Santos R.A."/>
            <person name="Damasio A.R."/>
            <person name="Diallinas G."/>
            <person name="Emri T."/>
            <person name="Fekete E."/>
            <person name="Flipphi M."/>
            <person name="Freyberg S."/>
            <person name="Gallo A."/>
            <person name="Gournas C."/>
            <person name="Habgood R."/>
            <person name="Hainaut M."/>
            <person name="Harispe M.L."/>
            <person name="Henrissat B."/>
            <person name="Hilden K.S."/>
            <person name="Hope R."/>
            <person name="Hossain A."/>
            <person name="Karabika E."/>
            <person name="Karaffa L."/>
            <person name="Karanyi Z."/>
            <person name="Krasevec N."/>
            <person name="Kuo A."/>
            <person name="Kusch H."/>
            <person name="LaButti K."/>
            <person name="Lagendijk E.L."/>
            <person name="Lapidus A."/>
            <person name="Levasseur A."/>
            <person name="Lindquist E."/>
            <person name="Lipzen A."/>
            <person name="Logrieco A.F."/>
            <person name="MacCabe A."/>
            <person name="Maekelae M.R."/>
            <person name="Malavazi I."/>
            <person name="Melin P."/>
            <person name="Meyer V."/>
            <person name="Mielnichuk N."/>
            <person name="Miskei M."/>
            <person name="Molnar A.P."/>
            <person name="Mule G."/>
            <person name="Ngan C.Y."/>
            <person name="Orejas M."/>
            <person name="Orosz E."/>
            <person name="Ouedraogo J.P."/>
            <person name="Overkamp K.M."/>
            <person name="Park H.-S."/>
            <person name="Perrone G."/>
            <person name="Piumi F."/>
            <person name="Punt P.J."/>
            <person name="Ram A.F."/>
            <person name="Ramon A."/>
            <person name="Rauscher S."/>
            <person name="Record E."/>
            <person name="Riano-Pachon D.M."/>
            <person name="Robert V."/>
            <person name="Roehrig J."/>
            <person name="Ruller R."/>
            <person name="Salamov A."/>
            <person name="Salih N.S."/>
            <person name="Samson R.A."/>
            <person name="Sandor E."/>
            <person name="Sanguinetti M."/>
            <person name="Schuetze T."/>
            <person name="Sepcic K."/>
            <person name="Shelest E."/>
            <person name="Sherlock G."/>
            <person name="Sophianopoulou V."/>
            <person name="Squina F.M."/>
            <person name="Sun H."/>
            <person name="Susca A."/>
            <person name="Todd R.B."/>
            <person name="Tsang A."/>
            <person name="Unkles S.E."/>
            <person name="van de Wiele N."/>
            <person name="van Rossen-Uffink D."/>
            <person name="Oliveira J.V."/>
            <person name="Vesth T.C."/>
            <person name="Visser J."/>
            <person name="Yu J.-H."/>
            <person name="Zhou M."/>
            <person name="Andersen M.R."/>
            <person name="Archer D.B."/>
            <person name="Baker S.E."/>
            <person name="Benoit I."/>
            <person name="Brakhage A.A."/>
            <person name="Braus G.H."/>
            <person name="Fischer R."/>
            <person name="Frisvad J.C."/>
            <person name="Goldman G.H."/>
            <person name="Houbraken J."/>
            <person name="Oakley B."/>
            <person name="Pocsi I."/>
            <person name="Scazzocchio C."/>
            <person name="Seiboth B."/>
            <person name="vanKuyk P.A."/>
            <person name="Wortman J."/>
            <person name="Dyer P.S."/>
            <person name="Grigoriev I.V."/>
        </authorList>
    </citation>
    <scope>NUCLEOTIDE SEQUENCE [LARGE SCALE GENOMIC DNA]</scope>
    <source>
        <strain evidence="7">DTO 134E9</strain>
    </source>
</reference>
<feature type="transmembrane region" description="Helical" evidence="5">
    <location>
        <begin position="12"/>
        <end position="32"/>
    </location>
</feature>
<dbReference type="OrthoDB" id="3358017at2759"/>
<dbReference type="InterPro" id="IPR007568">
    <property type="entry name" value="RTA1"/>
</dbReference>
<dbReference type="EMBL" id="KV878211">
    <property type="protein sequence ID" value="OJJ36307.1"/>
    <property type="molecule type" value="Genomic_DNA"/>
</dbReference>
<evidence type="ECO:0008006" key="8">
    <source>
        <dbReference type="Google" id="ProtNLM"/>
    </source>
</evidence>
<evidence type="ECO:0000256" key="5">
    <source>
        <dbReference type="SAM" id="Phobius"/>
    </source>
</evidence>
<dbReference type="GO" id="GO:0016020">
    <property type="term" value="C:membrane"/>
    <property type="evidence" value="ECO:0007669"/>
    <property type="project" value="UniProtKB-SubCell"/>
</dbReference>
<gene>
    <name evidence="6" type="ORF">ASPWEDRAFT_169835</name>
</gene>
<evidence type="ECO:0000313" key="6">
    <source>
        <dbReference type="EMBL" id="OJJ36307.1"/>
    </source>
</evidence>
<dbReference type="Proteomes" id="UP000184383">
    <property type="component" value="Unassembled WGS sequence"/>
</dbReference>
<dbReference type="VEuPathDB" id="FungiDB:ASPWEDRAFT_169835"/>
<feature type="transmembrane region" description="Helical" evidence="5">
    <location>
        <begin position="233"/>
        <end position="252"/>
    </location>
</feature>
<feature type="transmembrane region" description="Helical" evidence="5">
    <location>
        <begin position="196"/>
        <end position="213"/>
    </location>
</feature>
<feature type="transmembrane region" description="Helical" evidence="5">
    <location>
        <begin position="151"/>
        <end position="175"/>
    </location>
</feature>
<dbReference type="RefSeq" id="XP_040689983.1">
    <property type="nucleotide sequence ID" value="XM_040830525.1"/>
</dbReference>
<dbReference type="PANTHER" id="PTHR31465">
    <property type="entry name" value="PROTEIN RTA1-RELATED"/>
    <property type="match status" value="1"/>
</dbReference>